<organism evidence="3 4">
    <name type="scientific">Candidatus Dechloromonas phosphorivorans</name>
    <dbReference type="NCBI Taxonomy" id="2899244"/>
    <lineage>
        <taxon>Bacteria</taxon>
        <taxon>Pseudomonadati</taxon>
        <taxon>Pseudomonadota</taxon>
        <taxon>Betaproteobacteria</taxon>
        <taxon>Rhodocyclales</taxon>
        <taxon>Azonexaceae</taxon>
        <taxon>Dechloromonas</taxon>
    </lineage>
</organism>
<proteinExistence type="inferred from homology"/>
<reference evidence="3" key="1">
    <citation type="submission" date="2020-10" db="EMBL/GenBank/DDBJ databases">
        <title>Connecting structure to function with the recovery of over 1000 high-quality activated sludge metagenome-assembled genomes encoding full-length rRNA genes using long-read sequencing.</title>
        <authorList>
            <person name="Singleton C.M."/>
            <person name="Petriglieri F."/>
            <person name="Kristensen J.M."/>
            <person name="Kirkegaard R.H."/>
            <person name="Michaelsen T.Y."/>
            <person name="Andersen M.H."/>
            <person name="Karst S.M."/>
            <person name="Dueholm M.S."/>
            <person name="Nielsen P.H."/>
            <person name="Albertsen M."/>
        </authorList>
    </citation>
    <scope>NUCLEOTIDE SEQUENCE</scope>
    <source>
        <strain evidence="3">OdNE_18-Q3-R46-58_BAT3C.305</strain>
    </source>
</reference>
<evidence type="ECO:0000259" key="2">
    <source>
        <dbReference type="Pfam" id="PF04453"/>
    </source>
</evidence>
<comment type="subcellular location">
    <subcellularLocation>
        <location evidence="1">Cell outer membrane</location>
    </subcellularLocation>
</comment>
<dbReference type="EMBL" id="JADKBR010000001">
    <property type="protein sequence ID" value="MBK8889477.1"/>
    <property type="molecule type" value="Genomic_DNA"/>
</dbReference>
<dbReference type="AlphaFoldDB" id="A0A9D7LKF4"/>
<dbReference type="InterPro" id="IPR050218">
    <property type="entry name" value="LptD"/>
</dbReference>
<dbReference type="InterPro" id="IPR020889">
    <property type="entry name" value="LipoPS_assembly_LptD"/>
</dbReference>
<dbReference type="PANTHER" id="PTHR30189">
    <property type="entry name" value="LPS-ASSEMBLY PROTEIN"/>
    <property type="match status" value="1"/>
</dbReference>
<evidence type="ECO:0000256" key="1">
    <source>
        <dbReference type="HAMAP-Rule" id="MF_01411"/>
    </source>
</evidence>
<dbReference type="HAMAP" id="MF_01411">
    <property type="entry name" value="LPS_assembly_LptD"/>
    <property type="match status" value="1"/>
</dbReference>
<dbReference type="InterPro" id="IPR007543">
    <property type="entry name" value="LptD_C"/>
</dbReference>
<name>A0A9D7LKF4_9RHOO</name>
<dbReference type="Proteomes" id="UP000808146">
    <property type="component" value="Unassembled WGS sequence"/>
</dbReference>
<evidence type="ECO:0000313" key="4">
    <source>
        <dbReference type="Proteomes" id="UP000808146"/>
    </source>
</evidence>
<evidence type="ECO:0000313" key="3">
    <source>
        <dbReference type="EMBL" id="MBK8889477.1"/>
    </source>
</evidence>
<gene>
    <name evidence="1" type="primary">lptD</name>
    <name evidence="3" type="ORF">IPN75_03305</name>
</gene>
<dbReference type="GO" id="GO:1990351">
    <property type="term" value="C:transporter complex"/>
    <property type="evidence" value="ECO:0007669"/>
    <property type="project" value="TreeGrafter"/>
</dbReference>
<keyword evidence="1" id="KW-0998">Cell outer membrane</keyword>
<protein>
    <recommendedName>
        <fullName evidence="1">LPS-assembly protein LptD</fullName>
    </recommendedName>
</protein>
<keyword evidence="1" id="KW-0732">Signal</keyword>
<feature type="domain" description="LptD C-terminal" evidence="2">
    <location>
        <begin position="362"/>
        <end position="740"/>
    </location>
</feature>
<keyword evidence="1" id="KW-0472">Membrane</keyword>
<comment type="subunit">
    <text evidence="1">Component of the lipopolysaccharide transport and assembly complex. Interacts with LptE and LptA.</text>
</comment>
<comment type="function">
    <text evidence="1">Together with LptE, is involved in the assembly of lipopolysaccharide (LPS) at the surface of the outer membrane.</text>
</comment>
<dbReference type="GO" id="GO:0015920">
    <property type="term" value="P:lipopolysaccharide transport"/>
    <property type="evidence" value="ECO:0007669"/>
    <property type="project" value="InterPro"/>
</dbReference>
<comment type="caution">
    <text evidence="3">The sequence shown here is derived from an EMBL/GenBank/DDBJ whole genome shotgun (WGS) entry which is preliminary data.</text>
</comment>
<dbReference type="GO" id="GO:0009279">
    <property type="term" value="C:cell outer membrane"/>
    <property type="evidence" value="ECO:0007669"/>
    <property type="project" value="UniProtKB-SubCell"/>
</dbReference>
<dbReference type="GO" id="GO:0043165">
    <property type="term" value="P:Gram-negative-bacterium-type cell outer membrane assembly"/>
    <property type="evidence" value="ECO:0007669"/>
    <property type="project" value="UniProtKB-UniRule"/>
</dbReference>
<comment type="similarity">
    <text evidence="1">Belongs to the LptD family.</text>
</comment>
<accession>A0A9D7LKF4</accession>
<sequence length="838" mass="93753">MLAASVFRQAVPASRGAAVKGGAGLLVEDDLPLSLRVERRFNVLGGKRPPLMPEVGIPYPVELKKDDAYPLFVAAGRIEGRTDDMAVATGDVELRKLDTQVFGDKMVYWPLDDEIDATGKVRMLQQGAEFNAPHVRMKLSEQVGFAEDADFLIVKQVESKFYKATTVVVSNAASNAVSSSAPMMTNIASSYGLPTEAPRTRPSLGSGTAERIDFEGENQITLFDSTYSTCRPGEKDWYLRATETHLDYDRDVGDAKNASVWFMDVPIFYTPAMTFALNHQRRSGVMHPFFSTSTRDGLDLTVPYYWNIAPNYDALILPRYMSKRGLQLGAEVRYVDFNTPNANTPNVYTAEYMPYDKLADRERYAYMINHQQNLGQGVSAVVNYNRVSDNFYWQDMSSRLVQTSQVQLPQQLTVAYWPSPWLQTNMQVLRYQTLQTDPANPVAVPYFLEPQVNLVGFKPDLLGTDLTLIGQYSRFIHQTRVQGDRMVIYPQFSLPIVHPAFTFIPKVGVNVTQYALSNQTVAGADSNISRVLPTFTVDSSVIFERETSLLDKAFIQTLEPRLYYVNIPYKNQSDIPLFDTAQADFNFAQMFSENRFSGYDRINDANQLTAAVTTRMLDAETGVERFKAMIGQRYYFSPSRVTLNYTPLKSPIVPLGNEQQGYSDLLAAFSGLVLPKTYADVAWDYNYRDGLNERVSAGLRYQPELAKVISAGYRYTREPTLGVPQVSQIDIAGQWPLTRRLYAVGRFNYSLLNTDTIAPQLLEAIAGFEYNAGCWATRVVAQRLAAIAGTPNTTLFLQLELNDFGSVGSNPISLLRRSIPGYGKSNELTSSSSLLTTQ</sequence>
<dbReference type="PANTHER" id="PTHR30189:SF1">
    <property type="entry name" value="LPS-ASSEMBLY PROTEIN LPTD"/>
    <property type="match status" value="1"/>
</dbReference>
<comment type="caution">
    <text evidence="1">Lacks conserved residue(s) required for the propagation of feature annotation.</text>
</comment>
<dbReference type="Pfam" id="PF04453">
    <property type="entry name" value="LptD"/>
    <property type="match status" value="1"/>
</dbReference>